<proteinExistence type="inferred from homology"/>
<sequence>MTFYLRIFGTNNSFRIQVAITMTIVWVWSASVILETFLLCRPLKYNWDTSISGVCGNRNATYVVAGTMNLITDLMIMALPMPHILKLQLGTAKKIALCSVFSIGLLVSIISIVRLVSLMAIDFTNITGSVQMGVMWTVIEPELAIICANMPLLKPAVARCAPNLFSTGKSRYGVSDPQTFERLQDSQGRNIYPMNRFDHEPVETHISTTNGGESQRNLTGKETNTYVTSHDAGESRSNSICTPPGTINVMHDFSIQHV</sequence>
<name>A0A9W9GDC4_9EURO</name>
<evidence type="ECO:0000256" key="6">
    <source>
        <dbReference type="SAM" id="Phobius"/>
    </source>
</evidence>
<feature type="transmembrane region" description="Helical" evidence="6">
    <location>
        <begin position="100"/>
        <end position="121"/>
    </location>
</feature>
<evidence type="ECO:0000256" key="3">
    <source>
        <dbReference type="ARBA" id="ARBA00022989"/>
    </source>
</evidence>
<evidence type="ECO:0000256" key="2">
    <source>
        <dbReference type="ARBA" id="ARBA00022692"/>
    </source>
</evidence>
<dbReference type="GO" id="GO:0016020">
    <property type="term" value="C:membrane"/>
    <property type="evidence" value="ECO:0007669"/>
    <property type="project" value="UniProtKB-SubCell"/>
</dbReference>
<comment type="subcellular location">
    <subcellularLocation>
        <location evidence="1">Membrane</location>
        <topology evidence="1">Multi-pass membrane protein</topology>
    </subcellularLocation>
</comment>
<comment type="similarity">
    <text evidence="5">Belongs to the SAT4 family.</text>
</comment>
<dbReference type="Proteomes" id="UP001149165">
    <property type="component" value="Unassembled WGS sequence"/>
</dbReference>
<evidence type="ECO:0000256" key="5">
    <source>
        <dbReference type="ARBA" id="ARBA00038359"/>
    </source>
</evidence>
<accession>A0A9W9GDC4</accession>
<dbReference type="PANTHER" id="PTHR33048">
    <property type="entry name" value="PTH11-LIKE INTEGRAL MEMBRANE PROTEIN (AFU_ORTHOLOGUE AFUA_5G11245)"/>
    <property type="match status" value="1"/>
</dbReference>
<feature type="transmembrane region" description="Helical" evidence="6">
    <location>
        <begin position="59"/>
        <end position="79"/>
    </location>
</feature>
<dbReference type="InterPro" id="IPR052337">
    <property type="entry name" value="SAT4-like"/>
</dbReference>
<dbReference type="EMBL" id="JAPQKH010000001">
    <property type="protein sequence ID" value="KAJ5116245.1"/>
    <property type="molecule type" value="Genomic_DNA"/>
</dbReference>
<keyword evidence="3 6" id="KW-1133">Transmembrane helix</keyword>
<dbReference type="InterPro" id="IPR049326">
    <property type="entry name" value="Rhodopsin_dom_fungi"/>
</dbReference>
<keyword evidence="4 6" id="KW-0472">Membrane</keyword>
<reference evidence="8" key="2">
    <citation type="journal article" date="2023" name="IMA Fungus">
        <title>Comparative genomic study of the Penicillium genus elucidates a diverse pangenome and 15 lateral gene transfer events.</title>
        <authorList>
            <person name="Petersen C."/>
            <person name="Sorensen T."/>
            <person name="Nielsen M.R."/>
            <person name="Sondergaard T.E."/>
            <person name="Sorensen J.L."/>
            <person name="Fitzpatrick D.A."/>
            <person name="Frisvad J.C."/>
            <person name="Nielsen K.L."/>
        </authorList>
    </citation>
    <scope>NUCLEOTIDE SEQUENCE</scope>
    <source>
        <strain evidence="8">IBT 30069</strain>
    </source>
</reference>
<dbReference type="PANTHER" id="PTHR33048:SF161">
    <property type="entry name" value="INTEGRAL MEMBRANE PROTEIN"/>
    <property type="match status" value="1"/>
</dbReference>
<keyword evidence="2 6" id="KW-0812">Transmembrane</keyword>
<evidence type="ECO:0000256" key="1">
    <source>
        <dbReference type="ARBA" id="ARBA00004141"/>
    </source>
</evidence>
<evidence type="ECO:0000259" key="7">
    <source>
        <dbReference type="Pfam" id="PF20684"/>
    </source>
</evidence>
<evidence type="ECO:0000256" key="4">
    <source>
        <dbReference type="ARBA" id="ARBA00023136"/>
    </source>
</evidence>
<keyword evidence="9" id="KW-1185">Reference proteome</keyword>
<dbReference type="Pfam" id="PF20684">
    <property type="entry name" value="Fung_rhodopsin"/>
    <property type="match status" value="1"/>
</dbReference>
<comment type="caution">
    <text evidence="8">The sequence shown here is derived from an EMBL/GenBank/DDBJ whole genome shotgun (WGS) entry which is preliminary data.</text>
</comment>
<evidence type="ECO:0000313" key="8">
    <source>
        <dbReference type="EMBL" id="KAJ5116245.1"/>
    </source>
</evidence>
<dbReference type="AlphaFoldDB" id="A0A9W9GDC4"/>
<evidence type="ECO:0000313" key="9">
    <source>
        <dbReference type="Proteomes" id="UP001149165"/>
    </source>
</evidence>
<protein>
    <recommendedName>
        <fullName evidence="7">Rhodopsin domain-containing protein</fullName>
    </recommendedName>
</protein>
<reference evidence="8" key="1">
    <citation type="submission" date="2022-11" db="EMBL/GenBank/DDBJ databases">
        <authorList>
            <person name="Petersen C."/>
        </authorList>
    </citation>
    <scope>NUCLEOTIDE SEQUENCE</scope>
    <source>
        <strain evidence="8">IBT 30069</strain>
    </source>
</reference>
<gene>
    <name evidence="8" type="ORF">N7456_000593</name>
</gene>
<dbReference type="OrthoDB" id="10017208at2759"/>
<feature type="transmembrane region" description="Helical" evidence="6">
    <location>
        <begin position="16"/>
        <end position="39"/>
    </location>
</feature>
<organism evidence="8 9">
    <name type="scientific">Penicillium angulare</name>
    <dbReference type="NCBI Taxonomy" id="116970"/>
    <lineage>
        <taxon>Eukaryota</taxon>
        <taxon>Fungi</taxon>
        <taxon>Dikarya</taxon>
        <taxon>Ascomycota</taxon>
        <taxon>Pezizomycotina</taxon>
        <taxon>Eurotiomycetes</taxon>
        <taxon>Eurotiomycetidae</taxon>
        <taxon>Eurotiales</taxon>
        <taxon>Aspergillaceae</taxon>
        <taxon>Penicillium</taxon>
    </lineage>
</organism>
<feature type="domain" description="Rhodopsin" evidence="7">
    <location>
        <begin position="2"/>
        <end position="158"/>
    </location>
</feature>